<name>A0A843XKV8_COLES</name>
<protein>
    <submittedName>
        <fullName evidence="2">Uncharacterized protein</fullName>
    </submittedName>
</protein>
<dbReference type="EMBL" id="NMUH01009180">
    <property type="protein sequence ID" value="MQM19760.1"/>
    <property type="molecule type" value="Genomic_DNA"/>
</dbReference>
<keyword evidence="1" id="KW-0175">Coiled coil</keyword>
<dbReference type="AlphaFoldDB" id="A0A843XKV8"/>
<comment type="caution">
    <text evidence="2">The sequence shown here is derived from an EMBL/GenBank/DDBJ whole genome shotgun (WGS) entry which is preliminary data.</text>
</comment>
<dbReference type="Proteomes" id="UP000652761">
    <property type="component" value="Unassembled WGS sequence"/>
</dbReference>
<organism evidence="2 3">
    <name type="scientific">Colocasia esculenta</name>
    <name type="common">Wild taro</name>
    <name type="synonym">Arum esculentum</name>
    <dbReference type="NCBI Taxonomy" id="4460"/>
    <lineage>
        <taxon>Eukaryota</taxon>
        <taxon>Viridiplantae</taxon>
        <taxon>Streptophyta</taxon>
        <taxon>Embryophyta</taxon>
        <taxon>Tracheophyta</taxon>
        <taxon>Spermatophyta</taxon>
        <taxon>Magnoliopsida</taxon>
        <taxon>Liliopsida</taxon>
        <taxon>Araceae</taxon>
        <taxon>Aroideae</taxon>
        <taxon>Colocasieae</taxon>
        <taxon>Colocasia</taxon>
    </lineage>
</organism>
<reference evidence="2" key="1">
    <citation type="submission" date="2017-07" db="EMBL/GenBank/DDBJ databases">
        <title>Taro Niue Genome Assembly and Annotation.</title>
        <authorList>
            <person name="Atibalentja N."/>
            <person name="Keating K."/>
            <person name="Fields C.J."/>
        </authorList>
    </citation>
    <scope>NUCLEOTIDE SEQUENCE</scope>
    <source>
        <strain evidence="2">Niue_2</strain>
        <tissue evidence="2">Leaf</tissue>
    </source>
</reference>
<feature type="non-terminal residue" evidence="2">
    <location>
        <position position="1"/>
    </location>
</feature>
<accession>A0A843XKV8</accession>
<keyword evidence="3" id="KW-1185">Reference proteome</keyword>
<proteinExistence type="predicted"/>
<gene>
    <name evidence="2" type="ORF">Taro_052773</name>
</gene>
<feature type="coiled-coil region" evidence="1">
    <location>
        <begin position="107"/>
        <end position="134"/>
    </location>
</feature>
<evidence type="ECO:0000313" key="3">
    <source>
        <dbReference type="Proteomes" id="UP000652761"/>
    </source>
</evidence>
<evidence type="ECO:0000256" key="1">
    <source>
        <dbReference type="SAM" id="Coils"/>
    </source>
</evidence>
<sequence>MADRRDWGGDGDELEESTHQLIERLWESIMEIRTRLDKQPPVQPAVAAPPVEEEVVLVPLAPPPPPPGVEVLPVAPVPPVVPIRSAMQIQQAKIEQFRTLQQGNLSVLELSRTVEEAAQRAAILERTIHASRAEEAAGNKVFNRAKVLDQCWRSHSKVQPGCKAGGLENLSSTDLWCIRKNVTNTSVVILHERDHLLRRNSITAFHGRGCMRAAWCMQERRSLIATMGAGCTVQLKGELCGVLAGDSGLLVHFSACFQREEVLQSVENAKAVSCQAWACSRVVYMSSIGWSPQFLDLVEVERQLDLSSVAARLR</sequence>
<evidence type="ECO:0000313" key="2">
    <source>
        <dbReference type="EMBL" id="MQM19760.1"/>
    </source>
</evidence>